<geneLocation type="plasmid" evidence="11 12">
    <name>pAMI5</name>
</geneLocation>
<keyword evidence="6" id="KW-0029">Amino-acid transport</keyword>
<dbReference type="CDD" id="cd06261">
    <property type="entry name" value="TM_PBP2"/>
    <property type="match status" value="1"/>
</dbReference>
<keyword evidence="7 9" id="KW-1133">Transmembrane helix</keyword>
<dbReference type="GO" id="GO:0043190">
    <property type="term" value="C:ATP-binding cassette (ABC) transporter complex"/>
    <property type="evidence" value="ECO:0007669"/>
    <property type="project" value="InterPro"/>
</dbReference>
<dbReference type="Proteomes" id="UP000015480">
    <property type="component" value="Plasmid pAMI5"/>
</dbReference>
<evidence type="ECO:0000256" key="2">
    <source>
        <dbReference type="ARBA" id="ARBA00010072"/>
    </source>
</evidence>
<dbReference type="Pfam" id="PF00528">
    <property type="entry name" value="BPD_transp_1"/>
    <property type="match status" value="1"/>
</dbReference>
<dbReference type="OrthoDB" id="9814902at2"/>
<comment type="subcellular location">
    <subcellularLocation>
        <location evidence="1">Cell inner membrane</location>
        <topology evidence="1">Multi-pass membrane protein</topology>
    </subcellularLocation>
    <subcellularLocation>
        <location evidence="9">Cell membrane</location>
        <topology evidence="9">Multi-pass membrane protein</topology>
    </subcellularLocation>
</comment>
<evidence type="ECO:0000259" key="10">
    <source>
        <dbReference type="PROSITE" id="PS50928"/>
    </source>
</evidence>
<dbReference type="PANTHER" id="PTHR30614">
    <property type="entry name" value="MEMBRANE COMPONENT OF AMINO ACID ABC TRANSPORTER"/>
    <property type="match status" value="1"/>
</dbReference>
<accession>S5Z1E0</accession>
<evidence type="ECO:0000256" key="6">
    <source>
        <dbReference type="ARBA" id="ARBA00022970"/>
    </source>
</evidence>
<proteinExistence type="inferred from homology"/>
<dbReference type="EMBL" id="CP006653">
    <property type="protein sequence ID" value="AGT11256.1"/>
    <property type="molecule type" value="Genomic_DNA"/>
</dbReference>
<dbReference type="AlphaFoldDB" id="S5Z1E0"/>
<dbReference type="Gene3D" id="1.10.3720.10">
    <property type="entry name" value="MetI-like"/>
    <property type="match status" value="1"/>
</dbReference>
<dbReference type="HOGENOM" id="CLU_019602_1_1_5"/>
<organism evidence="11 12">
    <name type="scientific">Paracoccus aminophilus JCM 7686</name>
    <dbReference type="NCBI Taxonomy" id="1367847"/>
    <lineage>
        <taxon>Bacteria</taxon>
        <taxon>Pseudomonadati</taxon>
        <taxon>Pseudomonadota</taxon>
        <taxon>Alphaproteobacteria</taxon>
        <taxon>Rhodobacterales</taxon>
        <taxon>Paracoccaceae</taxon>
        <taxon>Paracoccus</taxon>
    </lineage>
</organism>
<dbReference type="InterPro" id="IPR043429">
    <property type="entry name" value="ArtM/GltK/GlnP/TcyL/YhdX-like"/>
</dbReference>
<name>S5Z1E0_PARAH</name>
<evidence type="ECO:0000256" key="3">
    <source>
        <dbReference type="ARBA" id="ARBA00022448"/>
    </source>
</evidence>
<dbReference type="PANTHER" id="PTHR30614:SF0">
    <property type="entry name" value="L-CYSTINE TRANSPORT SYSTEM PERMEASE PROTEIN TCYL"/>
    <property type="match status" value="1"/>
</dbReference>
<evidence type="ECO:0000256" key="8">
    <source>
        <dbReference type="ARBA" id="ARBA00023136"/>
    </source>
</evidence>
<feature type="transmembrane region" description="Helical" evidence="9">
    <location>
        <begin position="185"/>
        <end position="204"/>
    </location>
</feature>
<keyword evidence="3 9" id="KW-0813">Transport</keyword>
<dbReference type="NCBIfam" id="TIGR01726">
    <property type="entry name" value="HEQRo_perm_3TM"/>
    <property type="match status" value="1"/>
</dbReference>
<sequence length="217" mass="23983">MFGTDFTSADLLFMLKGAGWTLIVTAISVIAGSLLGVIFGVLRYQAGAFWSAPLTLVLDWFRSVPLLIQLILFNALQSTVLKLGWSPFQTSCVVLSLYTSAYCAEIVRGGIEAVPATTRRAARSLGLSWWQDMRYIVAPLATRVSLPSWIGLTLGVMKDTALVYIVGVIELLKSTQILITRMNEPLFLLMICGAIYFLISFPIARFGGYLERKWSND</sequence>
<comment type="similarity">
    <text evidence="2">Belongs to the binding-protein-dependent transport system permease family. HisMQ subfamily.</text>
</comment>
<evidence type="ECO:0000256" key="4">
    <source>
        <dbReference type="ARBA" id="ARBA00022475"/>
    </source>
</evidence>
<evidence type="ECO:0000256" key="1">
    <source>
        <dbReference type="ARBA" id="ARBA00004429"/>
    </source>
</evidence>
<dbReference type="InterPro" id="IPR010065">
    <property type="entry name" value="AA_ABC_transptr_permease_3TM"/>
</dbReference>
<keyword evidence="5 9" id="KW-0812">Transmembrane</keyword>
<evidence type="ECO:0000313" key="12">
    <source>
        <dbReference type="Proteomes" id="UP000015480"/>
    </source>
</evidence>
<feature type="domain" description="ABC transmembrane type-1" evidence="10">
    <location>
        <begin position="18"/>
        <end position="207"/>
    </location>
</feature>
<dbReference type="SUPFAM" id="SSF161098">
    <property type="entry name" value="MetI-like"/>
    <property type="match status" value="1"/>
</dbReference>
<keyword evidence="12" id="KW-1185">Reference proteome</keyword>
<dbReference type="GO" id="GO:0015184">
    <property type="term" value="F:L-cystine transmembrane transporter activity"/>
    <property type="evidence" value="ECO:0007669"/>
    <property type="project" value="TreeGrafter"/>
</dbReference>
<dbReference type="KEGG" id="pami:JCM7686_pAMI5p190"/>
<dbReference type="InterPro" id="IPR000515">
    <property type="entry name" value="MetI-like"/>
</dbReference>
<keyword evidence="4" id="KW-1003">Cell membrane</keyword>
<dbReference type="InterPro" id="IPR035906">
    <property type="entry name" value="MetI-like_sf"/>
</dbReference>
<keyword evidence="8 9" id="KW-0472">Membrane</keyword>
<evidence type="ECO:0000256" key="5">
    <source>
        <dbReference type="ARBA" id="ARBA00022692"/>
    </source>
</evidence>
<feature type="transmembrane region" description="Helical" evidence="9">
    <location>
        <begin position="20"/>
        <end position="42"/>
    </location>
</feature>
<protein>
    <submittedName>
        <fullName evidence="11">ABC-type amino acid transport system, permease component</fullName>
    </submittedName>
</protein>
<evidence type="ECO:0000313" key="11">
    <source>
        <dbReference type="EMBL" id="AGT11256.1"/>
    </source>
</evidence>
<evidence type="ECO:0000256" key="9">
    <source>
        <dbReference type="RuleBase" id="RU363032"/>
    </source>
</evidence>
<keyword evidence="11" id="KW-0614">Plasmid</keyword>
<reference evidence="11 12" key="1">
    <citation type="journal article" date="2014" name="BMC Genomics">
        <title>Architecture and functions of a multipartite genome of the methylotrophic bacterium Paracoccus aminophilus JCM 7686, containing primary and secondary chromids.</title>
        <authorList>
            <person name="Dziewit L."/>
            <person name="Czarnecki J."/>
            <person name="Wibberg D."/>
            <person name="Radlinska M."/>
            <person name="Mrozek P."/>
            <person name="Szymczak M."/>
            <person name="Schluter A."/>
            <person name="Puhler A."/>
            <person name="Bartosik D."/>
        </authorList>
    </citation>
    <scope>NUCLEOTIDE SEQUENCE [LARGE SCALE GENOMIC DNA]</scope>
    <source>
        <strain evidence="11">JCM 7686</strain>
        <plasmid evidence="12">Plasmid pAMI5</plasmid>
    </source>
</reference>
<dbReference type="RefSeq" id="WP_020953027.1">
    <property type="nucleotide sequence ID" value="NC_022043.1"/>
</dbReference>
<gene>
    <name evidence="11" type="ORF">JCM7686_pAMI5p190</name>
</gene>
<evidence type="ECO:0000256" key="7">
    <source>
        <dbReference type="ARBA" id="ARBA00022989"/>
    </source>
</evidence>
<dbReference type="PROSITE" id="PS50928">
    <property type="entry name" value="ABC_TM1"/>
    <property type="match status" value="1"/>
</dbReference>
<dbReference type="PATRIC" id="fig|1367847.3.peg.4226"/>